<comment type="subcellular location">
    <subcellularLocation>
        <location evidence="1">Cell membrane</location>
    </subcellularLocation>
    <subcellularLocation>
        <location evidence="2">Membrane</location>
        <location evidence="2">Coated pit</location>
        <topology evidence="2">Peripheral membrane protein</topology>
        <orientation evidence="2">Cytoplasmic side</orientation>
    </subcellularLocation>
</comment>
<feature type="compositionally biased region" description="Basic and acidic residues" evidence="11">
    <location>
        <begin position="1417"/>
        <end position="1427"/>
    </location>
</feature>
<feature type="compositionally biased region" description="Polar residues" evidence="11">
    <location>
        <begin position="1399"/>
        <end position="1415"/>
    </location>
</feature>
<dbReference type="STRING" id="436010.A0A167UWJ1"/>
<dbReference type="Gene3D" id="3.30.450.60">
    <property type="match status" value="1"/>
</dbReference>
<dbReference type="Gene3D" id="2.60.40.1170">
    <property type="entry name" value="Mu homology domain, subdomain B"/>
    <property type="match status" value="2"/>
</dbReference>
<dbReference type="GO" id="GO:0005905">
    <property type="term" value="C:clathrin-coated pit"/>
    <property type="evidence" value="ECO:0007669"/>
    <property type="project" value="UniProtKB-KW"/>
</dbReference>
<feature type="compositionally biased region" description="Low complexity" evidence="11">
    <location>
        <begin position="1299"/>
        <end position="1309"/>
    </location>
</feature>
<dbReference type="InterPro" id="IPR028565">
    <property type="entry name" value="MHD"/>
</dbReference>
<dbReference type="PANTHER" id="PTHR12634">
    <property type="entry name" value="SIT4 YEAST -ASSOCIATING PROTEIN-RELATED"/>
    <property type="match status" value="1"/>
</dbReference>
<feature type="compositionally biased region" description="Low complexity" evidence="11">
    <location>
        <begin position="1266"/>
        <end position="1276"/>
    </location>
</feature>
<dbReference type="GO" id="GO:0019888">
    <property type="term" value="F:protein phosphatase regulator activity"/>
    <property type="evidence" value="ECO:0007669"/>
    <property type="project" value="TreeGrafter"/>
</dbReference>
<evidence type="ECO:0000256" key="10">
    <source>
        <dbReference type="ARBA" id="ARBA00023306"/>
    </source>
</evidence>
<dbReference type="InterPro" id="IPR036168">
    <property type="entry name" value="AP2_Mu_C_sf"/>
</dbReference>
<dbReference type="PROSITE" id="PS00990">
    <property type="entry name" value="CLAT_ADAPTOR_M_1"/>
    <property type="match status" value="1"/>
</dbReference>
<dbReference type="PROSITE" id="PS51072">
    <property type="entry name" value="MHD"/>
    <property type="match status" value="1"/>
</dbReference>
<evidence type="ECO:0000256" key="1">
    <source>
        <dbReference type="ARBA" id="ARBA00004236"/>
    </source>
</evidence>
<keyword evidence="10" id="KW-0131">Cell cycle</keyword>
<comment type="similarity">
    <text evidence="3">Belongs to the SAPS family.</text>
</comment>
<keyword evidence="4" id="KW-0813">Transport</keyword>
<accession>A0A167UWJ1</accession>
<feature type="domain" description="MHD" evidence="12">
    <location>
        <begin position="169"/>
        <end position="432"/>
    </location>
</feature>
<reference evidence="13" key="1">
    <citation type="journal article" date="2016" name="Mol. Biol. Evol.">
        <title>Comparative Genomics of Early-Diverging Mushroom-Forming Fungi Provides Insights into the Origins of Lignocellulose Decay Capabilities.</title>
        <authorList>
            <person name="Nagy L.G."/>
            <person name="Riley R."/>
            <person name="Tritt A."/>
            <person name="Adam C."/>
            <person name="Daum C."/>
            <person name="Floudas D."/>
            <person name="Sun H."/>
            <person name="Yadav J.S."/>
            <person name="Pangilinan J."/>
            <person name="Larsson K.H."/>
            <person name="Matsuura K."/>
            <person name="Barry K."/>
            <person name="Labutti K."/>
            <person name="Kuo R."/>
            <person name="Ohm R.A."/>
            <person name="Bhattacharya S.S."/>
            <person name="Shirouzu T."/>
            <person name="Yoshinaga Y."/>
            <person name="Martin F.M."/>
            <person name="Grigoriev I.V."/>
            <person name="Hibbett D.S."/>
        </authorList>
    </citation>
    <scope>NUCLEOTIDE SEQUENCE [LARGE SCALE GENOMIC DNA]</scope>
    <source>
        <strain evidence="13">CBS 109695</strain>
    </source>
</reference>
<protein>
    <recommendedName>
        <fullName evidence="12">MHD domain-containing protein</fullName>
    </recommendedName>
</protein>
<evidence type="ECO:0000256" key="3">
    <source>
        <dbReference type="ARBA" id="ARBA00006180"/>
    </source>
</evidence>
<dbReference type="GO" id="GO:0006886">
    <property type="term" value="P:intracellular protein transport"/>
    <property type="evidence" value="ECO:0007669"/>
    <property type="project" value="InterPro"/>
</dbReference>
<dbReference type="CDD" id="cd14836">
    <property type="entry name" value="AP2_Mu_N"/>
    <property type="match status" value="1"/>
</dbReference>
<organism evidence="13">
    <name type="scientific">Athelia psychrophila</name>
    <dbReference type="NCBI Taxonomy" id="1759441"/>
    <lineage>
        <taxon>Eukaryota</taxon>
        <taxon>Fungi</taxon>
        <taxon>Dikarya</taxon>
        <taxon>Basidiomycota</taxon>
        <taxon>Agaricomycotina</taxon>
        <taxon>Agaricomycetes</taxon>
        <taxon>Agaricomycetidae</taxon>
        <taxon>Atheliales</taxon>
        <taxon>Atheliaceae</taxon>
        <taxon>Athelia</taxon>
    </lineage>
</organism>
<evidence type="ECO:0000256" key="4">
    <source>
        <dbReference type="ARBA" id="ARBA00022448"/>
    </source>
</evidence>
<dbReference type="SUPFAM" id="SSF49447">
    <property type="entry name" value="Second domain of Mu2 adaptin subunit (ap50) of ap2 adaptor"/>
    <property type="match status" value="1"/>
</dbReference>
<dbReference type="OrthoDB" id="10259133at2759"/>
<dbReference type="Pfam" id="PF01217">
    <property type="entry name" value="Clat_adaptor_s"/>
    <property type="match status" value="1"/>
</dbReference>
<keyword evidence="5" id="KW-1003">Cell membrane</keyword>
<dbReference type="GO" id="GO:0019903">
    <property type="term" value="F:protein phosphatase binding"/>
    <property type="evidence" value="ECO:0007669"/>
    <property type="project" value="InterPro"/>
</dbReference>
<evidence type="ECO:0000256" key="7">
    <source>
        <dbReference type="ARBA" id="ARBA00022927"/>
    </source>
</evidence>
<dbReference type="InterPro" id="IPR043512">
    <property type="entry name" value="Mu2_C"/>
</dbReference>
<dbReference type="InterPro" id="IPR018240">
    <property type="entry name" value="Clathrin_mu_CS"/>
</dbReference>
<dbReference type="PROSITE" id="PS00991">
    <property type="entry name" value="CLAT_ADAPTOR_M_2"/>
    <property type="match status" value="1"/>
</dbReference>
<dbReference type="InterPro" id="IPR007587">
    <property type="entry name" value="SAPS"/>
</dbReference>
<feature type="compositionally biased region" description="Acidic residues" evidence="11">
    <location>
        <begin position="1239"/>
        <end position="1248"/>
    </location>
</feature>
<proteinExistence type="inferred from homology"/>
<feature type="compositionally biased region" description="Low complexity" evidence="11">
    <location>
        <begin position="1198"/>
        <end position="1210"/>
    </location>
</feature>
<dbReference type="GO" id="GO:0005634">
    <property type="term" value="C:nucleus"/>
    <property type="evidence" value="ECO:0007669"/>
    <property type="project" value="TreeGrafter"/>
</dbReference>
<feature type="region of interest" description="Disordered" evidence="11">
    <location>
        <begin position="1168"/>
        <end position="1327"/>
    </location>
</feature>
<dbReference type="FunFam" id="3.30.450.60:FF:000002">
    <property type="entry name" value="AP-2 complex subunit mu, putative"/>
    <property type="match status" value="1"/>
</dbReference>
<keyword evidence="6" id="KW-0254">Endocytosis</keyword>
<dbReference type="InterPro" id="IPR022775">
    <property type="entry name" value="AP_mu_sigma_su"/>
</dbReference>
<dbReference type="GO" id="GO:0005829">
    <property type="term" value="C:cytosol"/>
    <property type="evidence" value="ECO:0007669"/>
    <property type="project" value="TreeGrafter"/>
</dbReference>
<feature type="region of interest" description="Disordered" evidence="11">
    <location>
        <begin position="900"/>
        <end position="1020"/>
    </location>
</feature>
<dbReference type="GO" id="GO:0005886">
    <property type="term" value="C:plasma membrane"/>
    <property type="evidence" value="ECO:0007669"/>
    <property type="project" value="UniProtKB-SubCell"/>
</dbReference>
<dbReference type="Pfam" id="PF00928">
    <property type="entry name" value="Adap_comp_sub"/>
    <property type="match status" value="1"/>
</dbReference>
<feature type="compositionally biased region" description="Low complexity" evidence="11">
    <location>
        <begin position="987"/>
        <end position="998"/>
    </location>
</feature>
<evidence type="ECO:0000313" key="13">
    <source>
        <dbReference type="EMBL" id="KZP04380.1"/>
    </source>
</evidence>
<evidence type="ECO:0000256" key="5">
    <source>
        <dbReference type="ARBA" id="ARBA00022475"/>
    </source>
</evidence>
<evidence type="ECO:0000256" key="6">
    <source>
        <dbReference type="ARBA" id="ARBA00022583"/>
    </source>
</evidence>
<dbReference type="SUPFAM" id="SSF64356">
    <property type="entry name" value="SNARE-like"/>
    <property type="match status" value="1"/>
</dbReference>
<dbReference type="InterPro" id="IPR011012">
    <property type="entry name" value="Longin-like_dom_sf"/>
</dbReference>
<dbReference type="PRINTS" id="PR00314">
    <property type="entry name" value="CLATHRINADPT"/>
</dbReference>
<dbReference type="EMBL" id="KV417929">
    <property type="protein sequence ID" value="KZP04380.1"/>
    <property type="molecule type" value="Genomic_DNA"/>
</dbReference>
<feature type="compositionally biased region" description="Polar residues" evidence="11">
    <location>
        <begin position="906"/>
        <end position="915"/>
    </location>
</feature>
<sequence>MISAFFIFNQKGEVLISRLYRTDFKRSIADVFRIQVVSNSDVRSPIITLGSTSFFHVRINNIYVVAVTKNNANAALVFEFCYRFISIAKSYFGKVDEESVKNNFVLIYELIDEINDFGYPQNSEIDTLKTYITTESIVSSAIAAEESSKITSQATGTTSWRRADVKYKKNEAFVDVVETINLSMSAKGTVLRADVDGHIQMRAYLSGTPECKFGLNDKLVIDKGAGSGGGGGGGGGGGDAVELDDCRFHQCVRLNEFDSTRTISFIPPDGEFELMKYRATSNVKLPLRVLATVTEVGTTQVTYIVTVKANFNNKLSATSVVLRIPTPLNTTSVDCKVANGKAKYVPAENVVVWKIPRLQGGQEITFGAAADLTSTTHRQVWARPPIDVDFQVLMLTASGLIVRFLKVFEKNEYNSVKFGFHNASSIDSLLDKEDISLEAILDEDDLLQECKAQNARLIDYFQRVDVLQRLMAYVMGQIDGDEKGRFKYPYVATEVLCSEIWSIVETCVNSSEQILAPFWETVLDRSAEDMRMQMTMASHFAKINAVFLNKKPTESQTPGTHRAQMLAFIKSQPNVVERLLRHVETPAFVDLLVRIMQLDEQPIGYGVLEWLSSQNFIGRLIDLLSSEHSSDMHTVVSELVKGVISMGAPSPGAGLTEGLQNGPASNRFAREIAHRGSVSKLIDYILADYNPSPDEENESLTASTTTISEKFPNAQSSASSVVQAISIIIELIRKNNTDYFEPYLFHTLRNRLIQAQQHTQANTDDGRDKLEQALKEMVDRMGMVTLGNVLELVCDRLETFQQYLRHPRSMEGAIATTVGSVKPLTFERYRICEFYAEMLHCSNMAIMNRGTEFDNLYDTEGRLQGGLHGLEELAKVIAIASGEDQNRDKMDEDNDEIEPAMELPVSNASRNSPSLIDSDEDMSSDDDDPGSSDDDAMEEIAMYDEPAPSSNLTSSPLPQPPILVPSSPDAAVLPSPSDIAVQSAAQDSNQSLPSSDSDSGLKRKTSTYSRRSAKRRTTADSIKEPRLCIGERLKQRFLDVNVLATLLDLFFEFPWNNFLHSVVYDLIHQILTGRVDGTLNRELTVALFRDANLMQRIVDGQKRNDAENSKPKGVRLGYMGHLTLISEDVISSLEHYPPDLRLTIAQYAPQPAWDEYVTGRYNETKKKDASLLGGGKPVVSANGARNTARWKVEEEESTAASPAAGPSRGGVVELKSEFKRTSTAKPARESSADFGPAPMDDEEEEEEGGSSGPPHFARYLAQEMQSSDNFGSSSSDASDDEEEDAGSGWLTHSTFHADGLGPSSSLSAAGERRPLSASGFDDVFEPGGSVVTMSDPFRMSSDENDAFGPFSDSAASNVTDPFTFSSSFTEDDAAFDSFGDFGDFQSAEDQDQDGELTPTAGSWTFTSGSNTSDEWSGSDHEKDKSELDPGEGLRTALDGTLF</sequence>
<evidence type="ECO:0000256" key="8">
    <source>
        <dbReference type="ARBA" id="ARBA00023136"/>
    </source>
</evidence>
<evidence type="ECO:0000259" key="12">
    <source>
        <dbReference type="PROSITE" id="PS51072"/>
    </source>
</evidence>
<dbReference type="InterPro" id="IPR043532">
    <property type="entry name" value="AP2_Mu_N"/>
</dbReference>
<dbReference type="Pfam" id="PF04499">
    <property type="entry name" value="SAPS"/>
    <property type="match status" value="1"/>
</dbReference>
<feature type="compositionally biased region" description="Acidic residues" evidence="11">
    <location>
        <begin position="917"/>
        <end position="942"/>
    </location>
</feature>
<feature type="compositionally biased region" description="Basic and acidic residues" evidence="11">
    <location>
        <begin position="1214"/>
        <end position="1231"/>
    </location>
</feature>
<feature type="region of interest" description="Disordered" evidence="11">
    <location>
        <begin position="1379"/>
        <end position="1442"/>
    </location>
</feature>
<dbReference type="CDD" id="cd09251">
    <property type="entry name" value="AP-2_Mu2_Cterm"/>
    <property type="match status" value="1"/>
</dbReference>
<dbReference type="PANTHER" id="PTHR12634:SF8">
    <property type="entry name" value="FIERY MOUNTAIN, ISOFORM D"/>
    <property type="match status" value="1"/>
</dbReference>
<keyword evidence="9" id="KW-0168">Coated pit</keyword>
<evidence type="ECO:0000256" key="11">
    <source>
        <dbReference type="SAM" id="MobiDB-lite"/>
    </source>
</evidence>
<dbReference type="GO" id="GO:0006897">
    <property type="term" value="P:endocytosis"/>
    <property type="evidence" value="ECO:0007669"/>
    <property type="project" value="UniProtKB-KW"/>
</dbReference>
<keyword evidence="7" id="KW-0653">Protein transport</keyword>
<evidence type="ECO:0000256" key="9">
    <source>
        <dbReference type="ARBA" id="ARBA00023176"/>
    </source>
</evidence>
<gene>
    <name evidence="13" type="ORF">FIBSPDRAFT_968194</name>
</gene>
<evidence type="ECO:0000256" key="2">
    <source>
        <dbReference type="ARBA" id="ARBA00004277"/>
    </source>
</evidence>
<keyword evidence="8" id="KW-0472">Membrane</keyword>
<name>A0A167UWJ1_9AGAM</name>
<dbReference type="GO" id="GO:0030131">
    <property type="term" value="C:clathrin adaptor complex"/>
    <property type="evidence" value="ECO:0007669"/>
    <property type="project" value="InterPro"/>
</dbReference>
<dbReference type="InterPro" id="IPR001392">
    <property type="entry name" value="Clathrin_mu"/>
</dbReference>